<organism evidence="7 8">
    <name type="scientific">Compostibacillus humi</name>
    <dbReference type="NCBI Taxonomy" id="1245525"/>
    <lineage>
        <taxon>Bacteria</taxon>
        <taxon>Bacillati</taxon>
        <taxon>Bacillota</taxon>
        <taxon>Bacilli</taxon>
        <taxon>Bacillales</taxon>
        <taxon>Bacillaceae</taxon>
        <taxon>Compostibacillus</taxon>
    </lineage>
</organism>
<gene>
    <name evidence="7" type="ORF">GCM10010978_18330</name>
</gene>
<reference evidence="7" key="2">
    <citation type="submission" date="2020-09" db="EMBL/GenBank/DDBJ databases">
        <authorList>
            <person name="Sun Q."/>
            <person name="Zhou Y."/>
        </authorList>
    </citation>
    <scope>NUCLEOTIDE SEQUENCE</scope>
    <source>
        <strain evidence="7">CGMCC 1.12360</strain>
    </source>
</reference>
<dbReference type="InterPro" id="IPR050367">
    <property type="entry name" value="APC_superfamily"/>
</dbReference>
<protein>
    <submittedName>
        <fullName evidence="7">Amino acid permease-associated protein</fullName>
    </submittedName>
</protein>
<name>A0A8J2TLK9_9BACI</name>
<feature type="transmembrane region" description="Helical" evidence="5">
    <location>
        <begin position="43"/>
        <end position="63"/>
    </location>
</feature>
<comment type="caution">
    <text evidence="7">The sequence shown here is derived from an EMBL/GenBank/DDBJ whole genome shotgun (WGS) entry which is preliminary data.</text>
</comment>
<sequence>MVSKTAEFKKVLTLFPVVLFGLAYMVPLTIFTTYGIVSQITGGMLPAAYTITLVTMLFTAYSYGKMVKVFPYAGTAYTYTQKSLNPYMGFFTGWILLLDYLFLPMINYLVIGIYLNAEFPAVPVWIWILVAIGIVTFINIRGVKVITNVNFMLIAFQILVVVIFIVLSIKGLLQGEGTGTLFSTLPFFNPDGSLNQVFAGAAILCLSFLGFDAVTTLSEETINAKKNIPKAIFLVTIIGGLLFIVVSYLGQLIYPDYMSFNDPDSAGLEITAFLGGTLFKAIFLAGYIMGCFASASSSHASVSRLLYAMGRDTILPKKVFGQLNPKYRTPVYSTIIVSAFALTAMIFSLETVSSFISFGALGAFTMVHLSVIGYYFVKQRQRSPKDSILYLVIPAIGIILCIWLWTSLSMLALTLGISWIVIGFLYLVYLTKAFKQSPPELSFEEAEEKIS</sequence>
<evidence type="ECO:0000256" key="4">
    <source>
        <dbReference type="ARBA" id="ARBA00023136"/>
    </source>
</evidence>
<feature type="transmembrane region" description="Helical" evidence="5">
    <location>
        <begin position="193"/>
        <end position="211"/>
    </location>
</feature>
<feature type="transmembrane region" description="Helical" evidence="5">
    <location>
        <begin position="152"/>
        <end position="173"/>
    </location>
</feature>
<evidence type="ECO:0000313" key="7">
    <source>
        <dbReference type="EMBL" id="GFZ76997.1"/>
    </source>
</evidence>
<dbReference type="PIRSF" id="PIRSF006060">
    <property type="entry name" value="AA_transporter"/>
    <property type="match status" value="1"/>
</dbReference>
<feature type="transmembrane region" description="Helical" evidence="5">
    <location>
        <begin position="270"/>
        <end position="295"/>
    </location>
</feature>
<feature type="transmembrane region" description="Helical" evidence="5">
    <location>
        <begin position="331"/>
        <end position="349"/>
    </location>
</feature>
<reference evidence="7" key="1">
    <citation type="journal article" date="2014" name="Int. J. Syst. Evol. Microbiol.">
        <title>Complete genome sequence of Corynebacterium casei LMG S-19264T (=DSM 44701T), isolated from a smear-ripened cheese.</title>
        <authorList>
            <consortium name="US DOE Joint Genome Institute (JGI-PGF)"/>
            <person name="Walter F."/>
            <person name="Albersmeier A."/>
            <person name="Kalinowski J."/>
            <person name="Ruckert C."/>
        </authorList>
    </citation>
    <scope>NUCLEOTIDE SEQUENCE</scope>
    <source>
        <strain evidence="7">CGMCC 1.12360</strain>
    </source>
</reference>
<evidence type="ECO:0000256" key="2">
    <source>
        <dbReference type="ARBA" id="ARBA00022692"/>
    </source>
</evidence>
<evidence type="ECO:0000256" key="5">
    <source>
        <dbReference type="SAM" id="Phobius"/>
    </source>
</evidence>
<proteinExistence type="predicted"/>
<dbReference type="RefSeq" id="WP_188392099.1">
    <property type="nucleotide sequence ID" value="NZ_BMEV01000030.1"/>
</dbReference>
<comment type="subcellular location">
    <subcellularLocation>
        <location evidence="1">Membrane</location>
        <topology evidence="1">Multi-pass membrane protein</topology>
    </subcellularLocation>
</comment>
<feature type="transmembrane region" description="Helical" evidence="5">
    <location>
        <begin position="231"/>
        <end position="250"/>
    </location>
</feature>
<evidence type="ECO:0000259" key="6">
    <source>
        <dbReference type="Pfam" id="PF00324"/>
    </source>
</evidence>
<dbReference type="AlphaFoldDB" id="A0A8J2TLK9"/>
<dbReference type="Gene3D" id="1.20.1740.10">
    <property type="entry name" value="Amino acid/polyamine transporter I"/>
    <property type="match status" value="1"/>
</dbReference>
<feature type="domain" description="Amino acid permease/ SLC12A" evidence="6">
    <location>
        <begin position="17"/>
        <end position="417"/>
    </location>
</feature>
<dbReference type="InterPro" id="IPR004841">
    <property type="entry name" value="AA-permease/SLC12A_dom"/>
</dbReference>
<dbReference type="GO" id="GO:0016020">
    <property type="term" value="C:membrane"/>
    <property type="evidence" value="ECO:0007669"/>
    <property type="project" value="UniProtKB-SubCell"/>
</dbReference>
<keyword evidence="4 5" id="KW-0472">Membrane</keyword>
<evidence type="ECO:0000256" key="1">
    <source>
        <dbReference type="ARBA" id="ARBA00004141"/>
    </source>
</evidence>
<keyword evidence="3 5" id="KW-1133">Transmembrane helix</keyword>
<dbReference type="PANTHER" id="PTHR42770:SF8">
    <property type="entry name" value="PUTRESCINE IMPORTER PUUP"/>
    <property type="match status" value="1"/>
</dbReference>
<dbReference type="PANTHER" id="PTHR42770">
    <property type="entry name" value="AMINO ACID TRANSPORTER-RELATED"/>
    <property type="match status" value="1"/>
</dbReference>
<feature type="transmembrane region" description="Helical" evidence="5">
    <location>
        <begin position="355"/>
        <end position="376"/>
    </location>
</feature>
<feature type="transmembrane region" description="Helical" evidence="5">
    <location>
        <begin position="122"/>
        <end position="140"/>
    </location>
</feature>
<accession>A0A8J2TLK9</accession>
<evidence type="ECO:0000256" key="3">
    <source>
        <dbReference type="ARBA" id="ARBA00022989"/>
    </source>
</evidence>
<feature type="transmembrane region" description="Helical" evidence="5">
    <location>
        <begin position="12"/>
        <end position="37"/>
    </location>
</feature>
<dbReference type="Pfam" id="PF00324">
    <property type="entry name" value="AA_permease"/>
    <property type="match status" value="1"/>
</dbReference>
<feature type="transmembrane region" description="Helical" evidence="5">
    <location>
        <begin position="411"/>
        <end position="430"/>
    </location>
</feature>
<keyword evidence="2 5" id="KW-0812">Transmembrane</keyword>
<feature type="transmembrane region" description="Helical" evidence="5">
    <location>
        <begin position="84"/>
        <end position="102"/>
    </location>
</feature>
<dbReference type="Proteomes" id="UP000602050">
    <property type="component" value="Unassembled WGS sequence"/>
</dbReference>
<evidence type="ECO:0000313" key="8">
    <source>
        <dbReference type="Proteomes" id="UP000602050"/>
    </source>
</evidence>
<dbReference type="EMBL" id="BMEV01000030">
    <property type="protein sequence ID" value="GFZ76997.1"/>
    <property type="molecule type" value="Genomic_DNA"/>
</dbReference>
<dbReference type="GO" id="GO:0055085">
    <property type="term" value="P:transmembrane transport"/>
    <property type="evidence" value="ECO:0007669"/>
    <property type="project" value="InterPro"/>
</dbReference>
<feature type="transmembrane region" description="Helical" evidence="5">
    <location>
        <begin position="388"/>
        <end position="405"/>
    </location>
</feature>
<keyword evidence="8" id="KW-1185">Reference proteome</keyword>